<dbReference type="GeneID" id="9621937"/>
<feature type="non-terminal residue" evidence="1">
    <location>
        <position position="1"/>
    </location>
</feature>
<keyword evidence="2" id="KW-1185">Reference proteome</keyword>
<dbReference type="AlphaFoldDB" id="D8U8U8"/>
<accession>D8U8U8</accession>
<name>D8U8U8_VOLCA</name>
<evidence type="ECO:0000313" key="1">
    <source>
        <dbReference type="EMBL" id="EFJ43868.1"/>
    </source>
</evidence>
<protein>
    <submittedName>
        <fullName evidence="1">Uncharacterized protein</fullName>
    </submittedName>
</protein>
<dbReference type="RefSeq" id="XP_002955114.1">
    <property type="nucleotide sequence ID" value="XM_002955068.1"/>
</dbReference>
<dbReference type="InParanoid" id="D8U8U8"/>
<evidence type="ECO:0000313" key="2">
    <source>
        <dbReference type="Proteomes" id="UP000001058"/>
    </source>
</evidence>
<dbReference type="Proteomes" id="UP000001058">
    <property type="component" value="Unassembled WGS sequence"/>
</dbReference>
<sequence>SPLRRKPGKSEMCSYFSGGISMTRLGYMGFMHRRSFLPSTTRRPLMTVGGPHSEGHFHITPMSKHFWISDVTNALCKLVLR</sequence>
<dbReference type="KEGG" id="vcn:VOLCADRAFT_65556"/>
<reference evidence="1 2" key="1">
    <citation type="journal article" date="2010" name="Science">
        <title>Genomic analysis of organismal complexity in the multicellular green alga Volvox carteri.</title>
        <authorList>
            <person name="Prochnik S.E."/>
            <person name="Umen J."/>
            <person name="Nedelcu A.M."/>
            <person name="Hallmann A."/>
            <person name="Miller S.M."/>
            <person name="Nishii I."/>
            <person name="Ferris P."/>
            <person name="Kuo A."/>
            <person name="Mitros T."/>
            <person name="Fritz-Laylin L.K."/>
            <person name="Hellsten U."/>
            <person name="Chapman J."/>
            <person name="Simakov O."/>
            <person name="Rensing S.A."/>
            <person name="Terry A."/>
            <person name="Pangilinan J."/>
            <person name="Kapitonov V."/>
            <person name="Jurka J."/>
            <person name="Salamov A."/>
            <person name="Shapiro H."/>
            <person name="Schmutz J."/>
            <person name="Grimwood J."/>
            <person name="Lindquist E."/>
            <person name="Lucas S."/>
            <person name="Grigoriev I.V."/>
            <person name="Schmitt R."/>
            <person name="Kirk D."/>
            <person name="Rokhsar D.S."/>
        </authorList>
    </citation>
    <scope>NUCLEOTIDE SEQUENCE [LARGE SCALE GENOMIC DNA]</scope>
    <source>
        <strain evidence="2">f. Nagariensis / Eve</strain>
    </source>
</reference>
<organism evidence="2">
    <name type="scientific">Volvox carteri f. nagariensis</name>
    <dbReference type="NCBI Taxonomy" id="3068"/>
    <lineage>
        <taxon>Eukaryota</taxon>
        <taxon>Viridiplantae</taxon>
        <taxon>Chlorophyta</taxon>
        <taxon>core chlorophytes</taxon>
        <taxon>Chlorophyceae</taxon>
        <taxon>CS clade</taxon>
        <taxon>Chlamydomonadales</taxon>
        <taxon>Volvocaceae</taxon>
        <taxon>Volvox</taxon>
    </lineage>
</organism>
<proteinExistence type="predicted"/>
<dbReference type="EMBL" id="GL378369">
    <property type="protein sequence ID" value="EFJ43868.1"/>
    <property type="molecule type" value="Genomic_DNA"/>
</dbReference>
<gene>
    <name evidence="1" type="ORF">VOLCADRAFT_65556</name>
</gene>